<gene>
    <name evidence="7" type="primary">manP_7</name>
    <name evidence="7" type="ORF">SDC9_118198</name>
</gene>
<dbReference type="Gene3D" id="3.40.930.10">
    <property type="entry name" value="Mannitol-specific EII, Chain A"/>
    <property type="match status" value="1"/>
</dbReference>
<sequence>MVNKDLILLEEEITNREQALEVMIQKANELGYLQDKEIYKAEVIAREEMMPTSVGFKVAIPHGRSKSVSYLFVVFLRNKKEFIWDDRNENEVDLIFMIGVPEANENNLHLRFLAEISKKLMNDDFRENLRKANNKEEVYEMLQDINEKVISNN</sequence>
<dbReference type="GO" id="GO:0009401">
    <property type="term" value="P:phosphoenolpyruvate-dependent sugar phosphotransferase system"/>
    <property type="evidence" value="ECO:0007669"/>
    <property type="project" value="UniProtKB-KW"/>
</dbReference>
<reference evidence="7" key="1">
    <citation type="submission" date="2019-08" db="EMBL/GenBank/DDBJ databases">
        <authorList>
            <person name="Kucharzyk K."/>
            <person name="Murdoch R.W."/>
            <person name="Higgins S."/>
            <person name="Loffler F."/>
        </authorList>
    </citation>
    <scope>NUCLEOTIDE SEQUENCE</scope>
</reference>
<dbReference type="CDD" id="cd00211">
    <property type="entry name" value="PTS_IIA_fru"/>
    <property type="match status" value="1"/>
</dbReference>
<evidence type="ECO:0000256" key="1">
    <source>
        <dbReference type="ARBA" id="ARBA00022448"/>
    </source>
</evidence>
<dbReference type="EMBL" id="VSSQ01023976">
    <property type="protein sequence ID" value="MPM71235.1"/>
    <property type="molecule type" value="Genomic_DNA"/>
</dbReference>
<evidence type="ECO:0000256" key="5">
    <source>
        <dbReference type="ARBA" id="ARBA00022683"/>
    </source>
</evidence>
<keyword evidence="3" id="KW-0762">Sugar transport</keyword>
<keyword evidence="1" id="KW-0813">Transport</keyword>
<dbReference type="GO" id="GO:0016020">
    <property type="term" value="C:membrane"/>
    <property type="evidence" value="ECO:0007669"/>
    <property type="project" value="InterPro"/>
</dbReference>
<dbReference type="PROSITE" id="PS00372">
    <property type="entry name" value="PTS_EIIA_TYPE_2_HIS"/>
    <property type="match status" value="1"/>
</dbReference>
<evidence type="ECO:0000256" key="4">
    <source>
        <dbReference type="ARBA" id="ARBA00022679"/>
    </source>
</evidence>
<dbReference type="GO" id="GO:0008982">
    <property type="term" value="F:protein-N(PI)-phosphohistidine-sugar phosphotransferase activity"/>
    <property type="evidence" value="ECO:0007669"/>
    <property type="project" value="InterPro"/>
</dbReference>
<dbReference type="PROSITE" id="PS51094">
    <property type="entry name" value="PTS_EIIA_TYPE_2"/>
    <property type="match status" value="1"/>
</dbReference>
<dbReference type="InterPro" id="IPR004715">
    <property type="entry name" value="PTS_IIA_fruc"/>
</dbReference>
<comment type="caution">
    <text evidence="7">The sequence shown here is derived from an EMBL/GenBank/DDBJ whole genome shotgun (WGS) entry which is preliminary data.</text>
</comment>
<dbReference type="InterPro" id="IPR051541">
    <property type="entry name" value="PTS_SugarTrans_NitroReg"/>
</dbReference>
<evidence type="ECO:0000259" key="6">
    <source>
        <dbReference type="PROSITE" id="PS51094"/>
    </source>
</evidence>
<feature type="domain" description="PTS EIIA type-2" evidence="6">
    <location>
        <begin position="1"/>
        <end position="145"/>
    </location>
</feature>
<name>A0A645C116_9ZZZZ</name>
<keyword evidence="4" id="KW-0808">Transferase</keyword>
<evidence type="ECO:0000256" key="3">
    <source>
        <dbReference type="ARBA" id="ARBA00022597"/>
    </source>
</evidence>
<keyword evidence="5" id="KW-0598">Phosphotransferase system</keyword>
<accession>A0A645C116</accession>
<dbReference type="AlphaFoldDB" id="A0A645C116"/>
<dbReference type="NCBIfam" id="TIGR00848">
    <property type="entry name" value="fruA"/>
    <property type="match status" value="1"/>
</dbReference>
<dbReference type="InterPro" id="IPR002178">
    <property type="entry name" value="PTS_EIIA_type-2_dom"/>
</dbReference>
<proteinExistence type="predicted"/>
<dbReference type="Pfam" id="PF00359">
    <property type="entry name" value="PTS_EIIA_2"/>
    <property type="match status" value="1"/>
</dbReference>
<protein>
    <submittedName>
        <fullName evidence="7">PTS system mannose-specific EIIBCA component</fullName>
    </submittedName>
</protein>
<keyword evidence="2" id="KW-0597">Phosphoprotein</keyword>
<dbReference type="PANTHER" id="PTHR47738:SF2">
    <property type="entry name" value="PTS SYSTEM FRUCTOSE-LIKE EIIA COMPONENT"/>
    <property type="match status" value="1"/>
</dbReference>
<organism evidence="7">
    <name type="scientific">bioreactor metagenome</name>
    <dbReference type="NCBI Taxonomy" id="1076179"/>
    <lineage>
        <taxon>unclassified sequences</taxon>
        <taxon>metagenomes</taxon>
        <taxon>ecological metagenomes</taxon>
    </lineage>
</organism>
<dbReference type="InterPro" id="IPR016152">
    <property type="entry name" value="PTrfase/Anion_transptr"/>
</dbReference>
<evidence type="ECO:0000256" key="2">
    <source>
        <dbReference type="ARBA" id="ARBA00022553"/>
    </source>
</evidence>
<dbReference type="SUPFAM" id="SSF55804">
    <property type="entry name" value="Phoshotransferase/anion transport protein"/>
    <property type="match status" value="1"/>
</dbReference>
<dbReference type="PANTHER" id="PTHR47738">
    <property type="entry name" value="PTS SYSTEM FRUCTOSE-LIKE EIIA COMPONENT-RELATED"/>
    <property type="match status" value="1"/>
</dbReference>
<evidence type="ECO:0000313" key="7">
    <source>
        <dbReference type="EMBL" id="MPM71235.1"/>
    </source>
</evidence>